<name>A0A162TZD0_PHYB8</name>
<dbReference type="GO" id="GO:0006310">
    <property type="term" value="P:DNA recombination"/>
    <property type="evidence" value="ECO:0007669"/>
    <property type="project" value="UniProtKB-KW"/>
</dbReference>
<keyword evidence="4" id="KW-1185">Reference proteome</keyword>
<keyword evidence="1" id="KW-0547">Nucleotide-binding</keyword>
<dbReference type="GeneID" id="28992966"/>
<dbReference type="RefSeq" id="XP_018289103.1">
    <property type="nucleotide sequence ID" value="XM_018432060.1"/>
</dbReference>
<proteinExistence type="inferred from homology"/>
<evidence type="ECO:0000259" key="2">
    <source>
        <dbReference type="Pfam" id="PF05970"/>
    </source>
</evidence>
<dbReference type="OrthoDB" id="2445347at2759"/>
<dbReference type="GO" id="GO:0016887">
    <property type="term" value="F:ATP hydrolysis activity"/>
    <property type="evidence" value="ECO:0007669"/>
    <property type="project" value="RHEA"/>
</dbReference>
<comment type="catalytic activity">
    <reaction evidence="1">
        <text>ATP + H2O = ADP + phosphate + H(+)</text>
        <dbReference type="Rhea" id="RHEA:13065"/>
        <dbReference type="ChEBI" id="CHEBI:15377"/>
        <dbReference type="ChEBI" id="CHEBI:15378"/>
        <dbReference type="ChEBI" id="CHEBI:30616"/>
        <dbReference type="ChEBI" id="CHEBI:43474"/>
        <dbReference type="ChEBI" id="CHEBI:456216"/>
        <dbReference type="EC" id="5.6.2.3"/>
    </reaction>
</comment>
<evidence type="ECO:0000313" key="4">
    <source>
        <dbReference type="Proteomes" id="UP000077315"/>
    </source>
</evidence>
<dbReference type="AlphaFoldDB" id="A0A162TZD0"/>
<comment type="similarity">
    <text evidence="1">Belongs to the helicase family.</text>
</comment>
<keyword evidence="1" id="KW-0378">Hydrolase</keyword>
<evidence type="ECO:0000256" key="1">
    <source>
        <dbReference type="RuleBase" id="RU363044"/>
    </source>
</evidence>
<dbReference type="InterPro" id="IPR027417">
    <property type="entry name" value="P-loop_NTPase"/>
</dbReference>
<dbReference type="STRING" id="763407.A0A162TZD0"/>
<dbReference type="Gene3D" id="3.40.50.300">
    <property type="entry name" value="P-loop containing nucleotide triphosphate hydrolases"/>
    <property type="match status" value="1"/>
</dbReference>
<evidence type="ECO:0000313" key="3">
    <source>
        <dbReference type="EMBL" id="OAD71063.1"/>
    </source>
</evidence>
<dbReference type="InParanoid" id="A0A162TZD0"/>
<sequence length="198" mass="22954">MTNVGTILMAWFKYNKKHIDARKHLYYDFPSHFIWNSNQAACRALGLLINNCEWDACMEEPPAHELLSSIRQLFAVLLVFCHVSDSYALWITHHSSMMKYYLQQEDLCAKASTLPDSDLFLFNSNQRTVYNTILDPLNATKISFWFFFIDGPSGTGKTFIFNALLRKVRQKEKFALAVATSGISEWWLHNTFAFHDPI</sequence>
<dbReference type="PANTHER" id="PTHR10492">
    <property type="match status" value="1"/>
</dbReference>
<keyword evidence="1" id="KW-0067">ATP-binding</keyword>
<organism evidence="3 4">
    <name type="scientific">Phycomyces blakesleeanus (strain ATCC 8743b / DSM 1359 / FGSC 10004 / NBRC 33097 / NRRL 1555)</name>
    <dbReference type="NCBI Taxonomy" id="763407"/>
    <lineage>
        <taxon>Eukaryota</taxon>
        <taxon>Fungi</taxon>
        <taxon>Fungi incertae sedis</taxon>
        <taxon>Mucoromycota</taxon>
        <taxon>Mucoromycotina</taxon>
        <taxon>Mucoromycetes</taxon>
        <taxon>Mucorales</taxon>
        <taxon>Phycomycetaceae</taxon>
        <taxon>Phycomyces</taxon>
    </lineage>
</organism>
<dbReference type="InterPro" id="IPR010285">
    <property type="entry name" value="DNA_helicase_pif1-like_DEAD"/>
</dbReference>
<dbReference type="GO" id="GO:0043139">
    <property type="term" value="F:5'-3' DNA helicase activity"/>
    <property type="evidence" value="ECO:0007669"/>
    <property type="project" value="UniProtKB-EC"/>
</dbReference>
<dbReference type="SUPFAM" id="SSF52540">
    <property type="entry name" value="P-loop containing nucleoside triphosphate hydrolases"/>
    <property type="match status" value="1"/>
</dbReference>
<keyword evidence="1" id="KW-0234">DNA repair</keyword>
<dbReference type="EMBL" id="KV440987">
    <property type="protein sequence ID" value="OAD71063.1"/>
    <property type="molecule type" value="Genomic_DNA"/>
</dbReference>
<comment type="cofactor">
    <cofactor evidence="1">
        <name>Mg(2+)</name>
        <dbReference type="ChEBI" id="CHEBI:18420"/>
    </cofactor>
</comment>
<keyword evidence="1" id="KW-0347">Helicase</keyword>
<dbReference type="GO" id="GO:0000723">
    <property type="term" value="P:telomere maintenance"/>
    <property type="evidence" value="ECO:0007669"/>
    <property type="project" value="InterPro"/>
</dbReference>
<dbReference type="Proteomes" id="UP000077315">
    <property type="component" value="Unassembled WGS sequence"/>
</dbReference>
<protein>
    <recommendedName>
        <fullName evidence="1">ATP-dependent DNA helicase</fullName>
        <ecNumber evidence="1">5.6.2.3</ecNumber>
    </recommendedName>
</protein>
<dbReference type="GO" id="GO:0006281">
    <property type="term" value="P:DNA repair"/>
    <property type="evidence" value="ECO:0007669"/>
    <property type="project" value="UniProtKB-KW"/>
</dbReference>
<dbReference type="PANTHER" id="PTHR10492:SF57">
    <property type="entry name" value="ATP-DEPENDENT DNA HELICASE"/>
    <property type="match status" value="1"/>
</dbReference>
<keyword evidence="1" id="KW-0233">DNA recombination</keyword>
<accession>A0A162TZD0</accession>
<keyword evidence="1" id="KW-0227">DNA damage</keyword>
<reference evidence="4" key="1">
    <citation type="submission" date="2015-06" db="EMBL/GenBank/DDBJ databases">
        <title>Expansion of signal transduction pathways in fungi by whole-genome duplication.</title>
        <authorList>
            <consortium name="DOE Joint Genome Institute"/>
            <person name="Corrochano L.M."/>
            <person name="Kuo A."/>
            <person name="Marcet-Houben M."/>
            <person name="Polaino S."/>
            <person name="Salamov A."/>
            <person name="Villalobos J.M."/>
            <person name="Alvarez M.I."/>
            <person name="Avalos J."/>
            <person name="Benito E.P."/>
            <person name="Benoit I."/>
            <person name="Burger G."/>
            <person name="Camino L.P."/>
            <person name="Canovas D."/>
            <person name="Cerda-Olmedo E."/>
            <person name="Cheng J.-F."/>
            <person name="Dominguez A."/>
            <person name="Elias M."/>
            <person name="Eslava A.P."/>
            <person name="Glaser F."/>
            <person name="Grimwood J."/>
            <person name="Gutierrez G."/>
            <person name="Heitman J."/>
            <person name="Henrissat B."/>
            <person name="Iturriaga E.A."/>
            <person name="Lang B.F."/>
            <person name="Lavin J.L."/>
            <person name="Lee S."/>
            <person name="Li W."/>
            <person name="Lindquist E."/>
            <person name="Lopez-Garcia S."/>
            <person name="Luque E.M."/>
            <person name="Marcos A.T."/>
            <person name="Martin J."/>
            <person name="McCluskey K."/>
            <person name="Medina H.R."/>
            <person name="Miralles-Duran A."/>
            <person name="Miyazaki A."/>
            <person name="Munoz-Torres E."/>
            <person name="Oguiza J.A."/>
            <person name="Ohm R."/>
            <person name="Olmedo M."/>
            <person name="Orejas M."/>
            <person name="Ortiz-Castellanos L."/>
            <person name="Pisabarro A.G."/>
            <person name="Rodriguez-Romero J."/>
            <person name="Ruiz-Herrera J."/>
            <person name="Ruiz-Vazquez R."/>
            <person name="Sanz C."/>
            <person name="Schackwitz W."/>
            <person name="Schmutz J."/>
            <person name="Shahriari M."/>
            <person name="Shelest E."/>
            <person name="Silva-Franco F."/>
            <person name="Soanes D."/>
            <person name="Syed K."/>
            <person name="Tagua V.G."/>
            <person name="Talbot N.J."/>
            <person name="Thon M."/>
            <person name="De vries R.P."/>
            <person name="Wiebenga A."/>
            <person name="Yadav J.S."/>
            <person name="Braun E.L."/>
            <person name="Baker S."/>
            <person name="Garre V."/>
            <person name="Horwitz B."/>
            <person name="Torres-Martinez S."/>
            <person name="Idnurm A."/>
            <person name="Herrera-Estrella A."/>
            <person name="Gabaldon T."/>
            <person name="Grigoriev I.V."/>
        </authorList>
    </citation>
    <scope>NUCLEOTIDE SEQUENCE [LARGE SCALE GENOMIC DNA]</scope>
    <source>
        <strain evidence="4">NRRL 1555(-)</strain>
    </source>
</reference>
<dbReference type="GO" id="GO:0005524">
    <property type="term" value="F:ATP binding"/>
    <property type="evidence" value="ECO:0007669"/>
    <property type="project" value="UniProtKB-KW"/>
</dbReference>
<gene>
    <name evidence="3" type="ORF">PHYBLDRAFT_148280</name>
</gene>
<feature type="domain" description="DNA helicase Pif1-like DEAD-box helicase" evidence="2">
    <location>
        <begin position="122"/>
        <end position="195"/>
    </location>
</feature>
<dbReference type="Pfam" id="PF05970">
    <property type="entry name" value="PIF1"/>
    <property type="match status" value="1"/>
</dbReference>
<dbReference type="VEuPathDB" id="FungiDB:PHYBLDRAFT_148280"/>
<dbReference type="EC" id="5.6.2.3" evidence="1"/>